<dbReference type="Proteomes" id="UP000603506">
    <property type="component" value="Unassembled WGS sequence"/>
</dbReference>
<organism evidence="1 2">
    <name type="scientific">Capnocytophaga genosp. AHN8471</name>
    <dbReference type="NCBI Taxonomy" id="327574"/>
    <lineage>
        <taxon>Bacteria</taxon>
        <taxon>Pseudomonadati</taxon>
        <taxon>Bacteroidota</taxon>
        <taxon>Flavobacteriia</taxon>
        <taxon>Flavobacteriales</taxon>
        <taxon>Flavobacteriaceae</taxon>
        <taxon>Capnocytophaga</taxon>
    </lineage>
</organism>
<dbReference type="EMBL" id="JAEUAH010000013">
    <property type="protein sequence ID" value="MBM0651005.1"/>
    <property type="molecule type" value="Genomic_DNA"/>
</dbReference>
<dbReference type="RefSeq" id="WP_203093383.1">
    <property type="nucleotide sequence ID" value="NZ_JAESPH010000004.1"/>
</dbReference>
<protein>
    <submittedName>
        <fullName evidence="1">Uncharacterized protein</fullName>
    </submittedName>
</protein>
<reference evidence="1 2" key="1">
    <citation type="submission" date="2021-01" db="EMBL/GenBank/DDBJ databases">
        <title>Evidence that Capnocytophaga endodontalis is a later homotypic synonym for Capnocytophaga genospecies AHN8471, and request for opinion on proposed recognition of strain AHN8471 as type strain of the species.</title>
        <authorList>
            <person name="Nicholson A.C."/>
            <person name="Hopper C.L."/>
            <person name="Gulvik C.A."/>
            <person name="Mcquiston J.R."/>
            <person name="Lau E.F."/>
        </authorList>
    </citation>
    <scope>NUCLEOTIDE SEQUENCE [LARGE SCALE GENOMIC DNA]</scope>
    <source>
        <strain evidence="1 2">AHN9576</strain>
    </source>
</reference>
<evidence type="ECO:0000313" key="1">
    <source>
        <dbReference type="EMBL" id="MBM0651005.1"/>
    </source>
</evidence>
<keyword evidence="2" id="KW-1185">Reference proteome</keyword>
<sequence>MNHINQVTRILNALYNIEYLKVLCTTVENDMLIIDLSYRNENAISDIYNRLAGGHLSLNSNIGVAQLSFLLTELDQEDPQNTTIIAFAYPDEN</sequence>
<name>A0ABS1YYD4_9FLAO</name>
<accession>A0ABS1YYD4</accession>
<comment type="caution">
    <text evidence="1">The sequence shown here is derived from an EMBL/GenBank/DDBJ whole genome shotgun (WGS) entry which is preliminary data.</text>
</comment>
<evidence type="ECO:0000313" key="2">
    <source>
        <dbReference type="Proteomes" id="UP000603506"/>
    </source>
</evidence>
<gene>
    <name evidence="1" type="ORF">JNB19_09625</name>
</gene>
<proteinExistence type="predicted"/>